<accession>A0A0D5NPT0</accession>
<sequence>MGNVGETNQTAYLRPLIIGHRGAAGEAPENTMASFLLAVEQGCDMIELDVHLTADGKLAVIHDETLDRTTDRKGIIRGKTYAEISEADAGSWFAERFRGERVPLLEEVYEAVPQHVQINVEVKNGYGGAIEPVMDAFLGDGDRLQRTVVSSFDHKLLARMNRSRTDLKIGLLYAGRLIDHAGYAGIMGCPVYSLHPHFHSIDAEDVARAKDAGIAIYPWTANHEADLQSLIDLGVAGIITDFPVRLKRMLEQS</sequence>
<dbReference type="PANTHER" id="PTHR46211">
    <property type="entry name" value="GLYCEROPHOSPHORYL DIESTER PHOSPHODIESTERASE"/>
    <property type="match status" value="1"/>
</dbReference>
<dbReference type="InterPro" id="IPR030395">
    <property type="entry name" value="GP_PDE_dom"/>
</dbReference>
<organism evidence="2 3">
    <name type="scientific">Paenibacillus beijingensis</name>
    <dbReference type="NCBI Taxonomy" id="1126833"/>
    <lineage>
        <taxon>Bacteria</taxon>
        <taxon>Bacillati</taxon>
        <taxon>Bacillota</taxon>
        <taxon>Bacilli</taxon>
        <taxon>Bacillales</taxon>
        <taxon>Paenibacillaceae</taxon>
        <taxon>Paenibacillus</taxon>
    </lineage>
</organism>
<keyword evidence="3" id="KW-1185">Reference proteome</keyword>
<dbReference type="EMBL" id="CP011058">
    <property type="protein sequence ID" value="AJY77314.1"/>
    <property type="molecule type" value="Genomic_DNA"/>
</dbReference>
<dbReference type="Pfam" id="PF03009">
    <property type="entry name" value="GDPD"/>
    <property type="match status" value="1"/>
</dbReference>
<proteinExistence type="predicted"/>
<dbReference type="OrthoDB" id="384721at2"/>
<gene>
    <name evidence="2" type="ORF">VN24_25585</name>
</gene>
<dbReference type="Proteomes" id="UP000032633">
    <property type="component" value="Chromosome"/>
</dbReference>
<evidence type="ECO:0000313" key="3">
    <source>
        <dbReference type="Proteomes" id="UP000032633"/>
    </source>
</evidence>
<evidence type="ECO:0000259" key="1">
    <source>
        <dbReference type="PROSITE" id="PS51704"/>
    </source>
</evidence>
<dbReference type="AlphaFoldDB" id="A0A0D5NPT0"/>
<dbReference type="PROSITE" id="PS51704">
    <property type="entry name" value="GP_PDE"/>
    <property type="match status" value="1"/>
</dbReference>
<dbReference type="SUPFAM" id="SSF51695">
    <property type="entry name" value="PLC-like phosphodiesterases"/>
    <property type="match status" value="1"/>
</dbReference>
<dbReference type="HOGENOM" id="CLU_030006_3_5_9"/>
<protein>
    <submittedName>
        <fullName evidence="2">Glycerophosphodiester phosphodiesterase</fullName>
    </submittedName>
</protein>
<reference evidence="2 3" key="1">
    <citation type="journal article" date="2015" name="J. Biotechnol.">
        <title>Complete genome sequence of Paenibacillus beijingensis 7188(T) (=DSM 24997(T)), a novel rhizobacterium from jujube garden soil.</title>
        <authorList>
            <person name="Kwak Y."/>
            <person name="Shin J.H."/>
        </authorList>
    </citation>
    <scope>NUCLEOTIDE SEQUENCE [LARGE SCALE GENOMIC DNA]</scope>
    <source>
        <strain evidence="2 3">DSM 24997</strain>
    </source>
</reference>
<dbReference type="STRING" id="1126833.VN24_25585"/>
<dbReference type="PATRIC" id="fig|1126833.4.peg.5624"/>
<feature type="domain" description="GP-PDE" evidence="1">
    <location>
        <begin position="15"/>
        <end position="250"/>
    </location>
</feature>
<dbReference type="GO" id="GO:0008081">
    <property type="term" value="F:phosphoric diester hydrolase activity"/>
    <property type="evidence" value="ECO:0007669"/>
    <property type="project" value="InterPro"/>
</dbReference>
<dbReference type="Gene3D" id="3.20.20.190">
    <property type="entry name" value="Phosphatidylinositol (PI) phosphodiesterase"/>
    <property type="match status" value="1"/>
</dbReference>
<dbReference type="GO" id="GO:0006629">
    <property type="term" value="P:lipid metabolic process"/>
    <property type="evidence" value="ECO:0007669"/>
    <property type="project" value="InterPro"/>
</dbReference>
<dbReference type="PANTHER" id="PTHR46211:SF1">
    <property type="entry name" value="GLYCEROPHOSPHODIESTER PHOSPHODIESTERASE, CYTOPLASMIC"/>
    <property type="match status" value="1"/>
</dbReference>
<name>A0A0D5NPT0_9BACL</name>
<dbReference type="KEGG" id="pbj:VN24_25585"/>
<dbReference type="InterPro" id="IPR017946">
    <property type="entry name" value="PLC-like_Pdiesterase_TIM-brl"/>
</dbReference>
<reference evidence="3" key="2">
    <citation type="submission" date="2015-03" db="EMBL/GenBank/DDBJ databases">
        <title>Genome sequence of Paenibacillus beijingensis strain DSM 24997T.</title>
        <authorList>
            <person name="Kwak Y."/>
            <person name="Shin J.-H."/>
        </authorList>
    </citation>
    <scope>NUCLEOTIDE SEQUENCE [LARGE SCALE GENOMIC DNA]</scope>
    <source>
        <strain evidence="3">DSM 24997</strain>
    </source>
</reference>
<evidence type="ECO:0000313" key="2">
    <source>
        <dbReference type="EMBL" id="AJY77314.1"/>
    </source>
</evidence>